<dbReference type="PRINTS" id="PR00038">
    <property type="entry name" value="HTHLUXR"/>
</dbReference>
<dbReference type="FunFam" id="1.10.10.10:FF:000553">
    <property type="entry name" value="Transcriptional regulator, LuxR family"/>
    <property type="match status" value="1"/>
</dbReference>
<evidence type="ECO:0000256" key="3">
    <source>
        <dbReference type="ARBA" id="ARBA00023163"/>
    </source>
</evidence>
<keyword evidence="2" id="KW-0238">DNA-binding</keyword>
<dbReference type="SUPFAM" id="SSF48452">
    <property type="entry name" value="TPR-like"/>
    <property type="match status" value="1"/>
</dbReference>
<evidence type="ECO:0000256" key="2">
    <source>
        <dbReference type="ARBA" id="ARBA00023125"/>
    </source>
</evidence>
<feature type="domain" description="HTH luxR-type" evidence="4">
    <location>
        <begin position="1031"/>
        <end position="1096"/>
    </location>
</feature>
<dbReference type="InterPro" id="IPR016032">
    <property type="entry name" value="Sig_transdc_resp-reg_C-effctor"/>
</dbReference>
<dbReference type="STRING" id="1790.A5645_18470"/>
<dbReference type="eggNOG" id="COG2197">
    <property type="taxonomic scope" value="Bacteria"/>
</dbReference>
<dbReference type="SMART" id="SM00421">
    <property type="entry name" value="HTH_LUXR"/>
    <property type="match status" value="1"/>
</dbReference>
<protein>
    <submittedName>
        <fullName evidence="6">Transcriptional regulator</fullName>
    </submittedName>
</protein>
<keyword evidence="3" id="KW-0804">Transcription</keyword>
<dbReference type="InterPro" id="IPR002182">
    <property type="entry name" value="NB-ARC"/>
</dbReference>
<dbReference type="InterPro" id="IPR029787">
    <property type="entry name" value="Nucleotide_cyclase"/>
</dbReference>
<dbReference type="Gene3D" id="3.40.50.300">
    <property type="entry name" value="P-loop containing nucleotide triphosphate hydrolases"/>
    <property type="match status" value="1"/>
</dbReference>
<dbReference type="PROSITE" id="PS00622">
    <property type="entry name" value="HTH_LUXR_1"/>
    <property type="match status" value="1"/>
</dbReference>
<dbReference type="PRINTS" id="PR00364">
    <property type="entry name" value="DISEASERSIST"/>
</dbReference>
<dbReference type="CDD" id="cd06170">
    <property type="entry name" value="LuxR_C_like"/>
    <property type="match status" value="1"/>
</dbReference>
<dbReference type="Pfam" id="PF00196">
    <property type="entry name" value="GerE"/>
    <property type="match status" value="1"/>
</dbReference>
<dbReference type="PROSITE" id="PS50043">
    <property type="entry name" value="HTH_LUXR_2"/>
    <property type="match status" value="1"/>
</dbReference>
<accession>A0A1A3CLL7</accession>
<dbReference type="InterPro" id="IPR027417">
    <property type="entry name" value="P-loop_NTPase"/>
</dbReference>
<dbReference type="GO" id="GO:0043531">
    <property type="term" value="F:ADP binding"/>
    <property type="evidence" value="ECO:0007669"/>
    <property type="project" value="InterPro"/>
</dbReference>
<dbReference type="PANTHER" id="PTHR47691">
    <property type="entry name" value="REGULATOR-RELATED"/>
    <property type="match status" value="1"/>
</dbReference>
<dbReference type="InterPro" id="IPR001054">
    <property type="entry name" value="A/G_cyclase"/>
</dbReference>
<dbReference type="eggNOG" id="COG2114">
    <property type="taxonomic scope" value="Bacteria"/>
</dbReference>
<evidence type="ECO:0000259" key="5">
    <source>
        <dbReference type="PROSITE" id="PS50125"/>
    </source>
</evidence>
<dbReference type="RefSeq" id="WP_065120243.1">
    <property type="nucleotide sequence ID" value="NZ_LZKQ01000090.1"/>
</dbReference>
<dbReference type="InterPro" id="IPR036388">
    <property type="entry name" value="WH-like_DNA-bd_sf"/>
</dbReference>
<feature type="domain" description="Guanylate cyclase" evidence="5">
    <location>
        <begin position="24"/>
        <end position="132"/>
    </location>
</feature>
<gene>
    <name evidence="6" type="ORF">A9X01_01050</name>
</gene>
<dbReference type="GO" id="GO:0004016">
    <property type="term" value="F:adenylate cyclase activity"/>
    <property type="evidence" value="ECO:0007669"/>
    <property type="project" value="UniProtKB-ARBA"/>
</dbReference>
<dbReference type="Pfam" id="PF25872">
    <property type="entry name" value="HTH_77"/>
    <property type="match status" value="1"/>
</dbReference>
<comment type="caution">
    <text evidence="6">The sequence shown here is derived from an EMBL/GenBank/DDBJ whole genome shotgun (WGS) entry which is preliminary data.</text>
</comment>
<sequence length="1096" mass="117670">MSTTDWSDFDVTVAGTGLPTGTVTLLLADVEGSTRLWETQPDVMAAAVARLDTALAELVAAHDGVRPVEQGEGDSFVVAFGRAADAVACALALQRAPLAPIRLRIGIHTGDVRLRDEDNYVGPTINRTGRLRDLAHGGQTVLSGTTDDLVAESLPEGAWLMDLGAHPLRDLARPQRVVQLCHPDLRNDFPPLRSASGVAAPNLPAQLTSFVGRQDQIVSLRKRLAGNRLVTLTGAGGVGKTRLAVQVAISMSGEFDGGVWYVDLAPITAAEVVPVTVARALGLPDQPGRSTMDTLLRFVRDRHMLMVLDNCEHLLDACATLLATLLGGAARLTVLATSREPVNIPGEATWLVPSLSLADEAVELFAERARLARPDFVVTAENSAQVAEICRRLDGMPLAIELAAARVRALSLTEIVDSLHDRFRLLTGGSRTAVRRQQTLRASVDWSHALLTETERILFRRLAVFYGGFDLAAAQFVCGGETIERYQVLDQLTLLVDKSLVVADDSSGHTRYRLLETVRQYALEKLSESGEADAVRSRHCDHYTAIAALLDAPARADYEEQLDQAELEMDNLRNALGWDLENGATERASALASSLQPVWLTRGRIMEGMAWFRVIPAAGNDVSPAVRARALADEAVLKVFAGGQHMELAQRSVQIARELDDPALLARALTASGLSAGAQYDDQTAATYYAEAIGLARLLDERWILSQALAWQSNTGLNTGDLNAARLAGEEGRVIADEIGDRGNSRQCRLAIGWSLLVQGSLIDAISEFRNLAAECDQTHDRVSGPVAVMGLGMSLAYHGELEESVAVADAALAAAADLGEYYLGMAHAQLSQAKVAAGDVAGAYEAGEAAYQGMYAHQPPIAIAQRVFNTSQAALARGDLAEAQEQVDAAIAVAKGWHRVAALLLRARVHVADNMLLEAERDAHDALCCAVEKDVYLHVPDALECLADLAARSGSLAEATRLLGAAQALRDHLGVVRFKILQAEYDATIARLRKTLDSNDFDAAWAEGAALSTAEAIAYAQRGRGQRKRPDSGWGSLTPAERDVARLVCEGMANKEIATRLFVSPRTVQAHLTHIYTKLGIGSRVQLVQEAARQG</sequence>
<dbReference type="Gene3D" id="3.30.70.1230">
    <property type="entry name" value="Nucleotide cyclase"/>
    <property type="match status" value="2"/>
</dbReference>
<dbReference type="GO" id="GO:0035556">
    <property type="term" value="P:intracellular signal transduction"/>
    <property type="evidence" value="ECO:0007669"/>
    <property type="project" value="InterPro"/>
</dbReference>
<dbReference type="InterPro" id="IPR011990">
    <property type="entry name" value="TPR-like_helical_dom_sf"/>
</dbReference>
<evidence type="ECO:0000313" key="7">
    <source>
        <dbReference type="Proteomes" id="UP000093795"/>
    </source>
</evidence>
<dbReference type="GO" id="GO:0009190">
    <property type="term" value="P:cyclic nucleotide biosynthetic process"/>
    <property type="evidence" value="ECO:0007669"/>
    <property type="project" value="InterPro"/>
</dbReference>
<dbReference type="EMBL" id="LZKQ01000090">
    <property type="protein sequence ID" value="OBI87257.1"/>
    <property type="molecule type" value="Genomic_DNA"/>
</dbReference>
<dbReference type="Gene3D" id="1.10.10.10">
    <property type="entry name" value="Winged helix-like DNA-binding domain superfamily/Winged helix DNA-binding domain"/>
    <property type="match status" value="1"/>
</dbReference>
<proteinExistence type="predicted"/>
<organism evidence="6 7">
    <name type="scientific">Mycobacterium asiaticum</name>
    <dbReference type="NCBI Taxonomy" id="1790"/>
    <lineage>
        <taxon>Bacteria</taxon>
        <taxon>Bacillati</taxon>
        <taxon>Actinomycetota</taxon>
        <taxon>Actinomycetes</taxon>
        <taxon>Mycobacteriales</taxon>
        <taxon>Mycobacteriaceae</taxon>
        <taxon>Mycobacterium</taxon>
    </lineage>
</organism>
<dbReference type="PROSITE" id="PS50125">
    <property type="entry name" value="GUANYLATE_CYCLASE_2"/>
    <property type="match status" value="1"/>
</dbReference>
<dbReference type="GO" id="GO:0003677">
    <property type="term" value="F:DNA binding"/>
    <property type="evidence" value="ECO:0007669"/>
    <property type="project" value="UniProtKB-KW"/>
</dbReference>
<dbReference type="PANTHER" id="PTHR47691:SF3">
    <property type="entry name" value="HTH-TYPE TRANSCRIPTIONAL REGULATOR RV0890C-RELATED"/>
    <property type="match status" value="1"/>
</dbReference>
<dbReference type="GO" id="GO:0006355">
    <property type="term" value="P:regulation of DNA-templated transcription"/>
    <property type="evidence" value="ECO:0007669"/>
    <property type="project" value="InterPro"/>
</dbReference>
<reference evidence="6 7" key="1">
    <citation type="submission" date="2016-06" db="EMBL/GenBank/DDBJ databases">
        <authorList>
            <person name="Kjaerup R.B."/>
            <person name="Dalgaard T.S."/>
            <person name="Juul-Madsen H.R."/>
        </authorList>
    </citation>
    <scope>NUCLEOTIDE SEQUENCE [LARGE SCALE GENOMIC DNA]</scope>
    <source>
        <strain evidence="6 7">1081914.2</strain>
    </source>
</reference>
<keyword evidence="1" id="KW-0805">Transcription regulation</keyword>
<dbReference type="CDD" id="cd07302">
    <property type="entry name" value="CHD"/>
    <property type="match status" value="1"/>
</dbReference>
<dbReference type="InterPro" id="IPR058852">
    <property type="entry name" value="HTH_77"/>
</dbReference>
<dbReference type="Pfam" id="PF00211">
    <property type="entry name" value="Guanylate_cyc"/>
    <property type="match status" value="1"/>
</dbReference>
<name>A0A1A3CLL7_MYCAS</name>
<dbReference type="InterPro" id="IPR000792">
    <property type="entry name" value="Tscrpt_reg_LuxR_C"/>
</dbReference>
<dbReference type="Gene3D" id="1.25.40.10">
    <property type="entry name" value="Tetratricopeptide repeat domain"/>
    <property type="match status" value="2"/>
</dbReference>
<dbReference type="SUPFAM" id="SSF55073">
    <property type="entry name" value="Nucleotide cyclase"/>
    <property type="match status" value="1"/>
</dbReference>
<evidence type="ECO:0000313" key="6">
    <source>
        <dbReference type="EMBL" id="OBI87257.1"/>
    </source>
</evidence>
<dbReference type="eggNOG" id="COG3903">
    <property type="taxonomic scope" value="Bacteria"/>
</dbReference>
<evidence type="ECO:0000259" key="4">
    <source>
        <dbReference type="PROSITE" id="PS50043"/>
    </source>
</evidence>
<dbReference type="OrthoDB" id="4624147at2"/>
<dbReference type="Pfam" id="PF00931">
    <property type="entry name" value="NB-ARC"/>
    <property type="match status" value="1"/>
</dbReference>
<evidence type="ECO:0000256" key="1">
    <source>
        <dbReference type="ARBA" id="ARBA00023015"/>
    </source>
</evidence>
<dbReference type="SUPFAM" id="SSF46894">
    <property type="entry name" value="C-terminal effector domain of the bipartite response regulators"/>
    <property type="match status" value="1"/>
</dbReference>
<dbReference type="FunFam" id="3.40.50.300:FF:001702">
    <property type="entry name" value="Transcriptional regulator, LuxR family"/>
    <property type="match status" value="1"/>
</dbReference>
<dbReference type="AlphaFoldDB" id="A0A1A3CLL7"/>
<dbReference type="Proteomes" id="UP000093795">
    <property type="component" value="Unassembled WGS sequence"/>
</dbReference>
<dbReference type="SUPFAM" id="SSF52540">
    <property type="entry name" value="P-loop containing nucleoside triphosphate hydrolases"/>
    <property type="match status" value="1"/>
</dbReference>